<evidence type="ECO:0000313" key="4">
    <source>
        <dbReference type="Proteomes" id="UP000831181"/>
    </source>
</evidence>
<dbReference type="GO" id="GO:0006281">
    <property type="term" value="P:DNA repair"/>
    <property type="evidence" value="ECO:0007669"/>
    <property type="project" value="InterPro"/>
</dbReference>
<evidence type="ECO:0000256" key="1">
    <source>
        <dbReference type="ARBA" id="ARBA00022763"/>
    </source>
</evidence>
<dbReference type="EMBL" id="CP093361">
    <property type="protein sequence ID" value="UQS87406.1"/>
    <property type="molecule type" value="Genomic_DNA"/>
</dbReference>
<dbReference type="InterPro" id="IPR036388">
    <property type="entry name" value="WH-like_DNA-bd_sf"/>
</dbReference>
<dbReference type="InterPro" id="IPR014048">
    <property type="entry name" value="MethylDNA_cys_MeTrfase_DNA-bd"/>
</dbReference>
<dbReference type="CDD" id="cd06445">
    <property type="entry name" value="ATase"/>
    <property type="match status" value="1"/>
</dbReference>
<dbReference type="RefSeq" id="WP_260117213.1">
    <property type="nucleotide sequence ID" value="NZ_CP093361.1"/>
</dbReference>
<keyword evidence="4" id="KW-1185">Reference proteome</keyword>
<keyword evidence="1" id="KW-0227">DNA damage</keyword>
<dbReference type="Gene3D" id="1.10.10.10">
    <property type="entry name" value="Winged helix-like DNA-binding domain superfamily/Winged helix DNA-binding domain"/>
    <property type="match status" value="1"/>
</dbReference>
<reference evidence="3" key="1">
    <citation type="journal article" date="2022" name="Int. J. Syst. Evol. Microbiol.">
        <title>Apilactobacillus apisilvae sp. nov., Nicolia spurrieriana gen. nov. sp. nov., Bombilactobacillus folatiphilus sp. nov. and Bombilactobacillus thymidiniphilus sp. nov., four new lactic acid bacterial isolates from stingless bees Tetragonula carbonaria and Austroplebeia australis.</title>
        <authorList>
            <person name="Oliphant S.A."/>
            <person name="Watson-Haigh N.S."/>
            <person name="Sumby K.M."/>
            <person name="Gardner J."/>
            <person name="Groom S."/>
            <person name="Jiranek V."/>
        </authorList>
    </citation>
    <scope>NUCLEOTIDE SEQUENCE</scope>
    <source>
        <strain evidence="3">SGEP1_A5</strain>
    </source>
</reference>
<proteinExistence type="predicted"/>
<evidence type="ECO:0000259" key="2">
    <source>
        <dbReference type="Pfam" id="PF01035"/>
    </source>
</evidence>
<evidence type="ECO:0000313" key="3">
    <source>
        <dbReference type="EMBL" id="UQS87406.1"/>
    </source>
</evidence>
<dbReference type="PANTHER" id="PTHR10815:SF12">
    <property type="entry name" value="METHYLATED-DNA--PROTEIN-CYSTEINE METHYLTRANSFERASE, INDUCIBLE"/>
    <property type="match status" value="1"/>
</dbReference>
<sequence>MEKLYWDTIQLSNQKLYFTVNNNGLNFISDPNQNLSQVYDFYPHAQFEFRKQPAVTNRYVETFENYILGDQKQLRLPIDIAAAGNSALRKVWRVIYQIPYGSIETVQSVAAQAGVKKETVERALRESPLTMIIPVHRVFCPENLGQDLRGGVAMRTQLIEMEAMNGLDDIE</sequence>
<dbReference type="Pfam" id="PF01035">
    <property type="entry name" value="DNA_binding_1"/>
    <property type="match status" value="1"/>
</dbReference>
<dbReference type="KEGG" id="lbe:MOO44_04435"/>
<dbReference type="PANTHER" id="PTHR10815">
    <property type="entry name" value="METHYLATED-DNA--PROTEIN-CYSTEINE METHYLTRANSFERASE"/>
    <property type="match status" value="1"/>
</dbReference>
<organism evidence="3 4">
    <name type="scientific">Nicoliella spurrieriana</name>
    <dbReference type="NCBI Taxonomy" id="2925830"/>
    <lineage>
        <taxon>Bacteria</taxon>
        <taxon>Bacillati</taxon>
        <taxon>Bacillota</taxon>
        <taxon>Bacilli</taxon>
        <taxon>Lactobacillales</taxon>
        <taxon>Lactobacillaceae</taxon>
        <taxon>Nicoliella</taxon>
    </lineage>
</organism>
<protein>
    <submittedName>
        <fullName evidence="3">MGMT family protein</fullName>
    </submittedName>
</protein>
<dbReference type="SUPFAM" id="SSF46767">
    <property type="entry name" value="Methylated DNA-protein cysteine methyltransferase, C-terminal domain"/>
    <property type="match status" value="1"/>
</dbReference>
<feature type="domain" description="Methylated-DNA-[protein]-cysteine S-methyltransferase DNA binding" evidence="2">
    <location>
        <begin position="89"/>
        <end position="163"/>
    </location>
</feature>
<accession>A0A976X6H8</accession>
<name>A0A976X6H8_9LACO</name>
<dbReference type="InterPro" id="IPR036217">
    <property type="entry name" value="MethylDNA_cys_MeTrfase_DNAb"/>
</dbReference>
<dbReference type="AlphaFoldDB" id="A0A976X6H8"/>
<dbReference type="GO" id="GO:0003824">
    <property type="term" value="F:catalytic activity"/>
    <property type="evidence" value="ECO:0007669"/>
    <property type="project" value="InterPro"/>
</dbReference>
<dbReference type="Proteomes" id="UP000831181">
    <property type="component" value="Chromosome"/>
</dbReference>
<gene>
    <name evidence="3" type="ORF">MOO44_04435</name>
</gene>